<accession>A0ACB7J983</accession>
<name>A0ACB7J983_PLECO</name>
<evidence type="ECO:0000313" key="2">
    <source>
        <dbReference type="Proteomes" id="UP000824881"/>
    </source>
</evidence>
<keyword evidence="2" id="KW-1185">Reference proteome</keyword>
<evidence type="ECO:0000313" key="1">
    <source>
        <dbReference type="EMBL" id="KAG9227072.1"/>
    </source>
</evidence>
<comment type="caution">
    <text evidence="1">The sequence shown here is derived from an EMBL/GenBank/DDBJ whole genome shotgun (WGS) entry which is preliminary data.</text>
</comment>
<proteinExistence type="predicted"/>
<reference evidence="1 2" key="1">
    <citation type="journal article" date="2021" name="Appl. Environ. Microbiol.">
        <title>Genetic linkage and physical mapping for an oyster mushroom Pleurotus cornucopiae and QTL analysis for the trait cap color.</title>
        <authorList>
            <person name="Zhang Y."/>
            <person name="Gao W."/>
            <person name="Sonnenberg A."/>
            <person name="Chen Q."/>
            <person name="Zhang J."/>
            <person name="Huang C."/>
        </authorList>
    </citation>
    <scope>NUCLEOTIDE SEQUENCE [LARGE SCALE GENOMIC DNA]</scope>
    <source>
        <strain evidence="1">CCMSSC00406</strain>
    </source>
</reference>
<dbReference type="Proteomes" id="UP000824881">
    <property type="component" value="Unassembled WGS sequence"/>
</dbReference>
<protein>
    <submittedName>
        <fullName evidence="1">Uncharacterized protein</fullName>
    </submittedName>
</protein>
<organism evidence="1 2">
    <name type="scientific">Pleurotus cornucopiae</name>
    <name type="common">Cornucopia mushroom</name>
    <dbReference type="NCBI Taxonomy" id="5321"/>
    <lineage>
        <taxon>Eukaryota</taxon>
        <taxon>Fungi</taxon>
        <taxon>Dikarya</taxon>
        <taxon>Basidiomycota</taxon>
        <taxon>Agaricomycotina</taxon>
        <taxon>Agaricomycetes</taxon>
        <taxon>Agaricomycetidae</taxon>
        <taxon>Agaricales</taxon>
        <taxon>Pleurotineae</taxon>
        <taxon>Pleurotaceae</taxon>
        <taxon>Pleurotus</taxon>
    </lineage>
</organism>
<gene>
    <name evidence="1" type="ORF">CCMSSC00406_0008272</name>
</gene>
<sequence length="148" mass="16043">MPILPSPSPSPSPSLATNATSSAASATCVTAAKLDFLVSLFLVYLAFLSMLLILVASVAWGHYTRQVLCTFSVRSMKLVDATLFADGEGGGQWQGEAGEAGIGEKEGVEQAQEKRQGQKVFQYELECRTMSRKEVEKQLQRDLVRADV</sequence>
<dbReference type="EMBL" id="WQMT02000002">
    <property type="protein sequence ID" value="KAG9227072.1"/>
    <property type="molecule type" value="Genomic_DNA"/>
</dbReference>